<name>A0ABU6HRI1_9FLAO</name>
<dbReference type="InterPro" id="IPR011385">
    <property type="entry name" value="Site-sp_rcmbase"/>
</dbReference>
<evidence type="ECO:0000313" key="2">
    <source>
        <dbReference type="EMBL" id="MEC3875276.1"/>
    </source>
</evidence>
<sequence length="85" mass="9845">YTFGISLFTVFLIGFLNFAVSFGLSMFLAFRSRKLNFGQVSEIYKGIFRYFLKNPLRFFIPLQSGLDKKTDDLMSSKIPTKSEDH</sequence>
<organism evidence="2 3">
    <name type="scientific">Chryseobacterium salviniae</name>
    <dbReference type="NCBI Taxonomy" id="3101750"/>
    <lineage>
        <taxon>Bacteria</taxon>
        <taxon>Pseudomonadati</taxon>
        <taxon>Bacteroidota</taxon>
        <taxon>Flavobacteriia</taxon>
        <taxon>Flavobacteriales</taxon>
        <taxon>Weeksellaceae</taxon>
        <taxon>Chryseobacterium group</taxon>
        <taxon>Chryseobacterium</taxon>
    </lineage>
</organism>
<keyword evidence="1" id="KW-0472">Membrane</keyword>
<dbReference type="Pfam" id="PF10136">
    <property type="entry name" value="SpecificRecomb"/>
    <property type="match status" value="1"/>
</dbReference>
<feature type="transmembrane region" description="Helical" evidence="1">
    <location>
        <begin position="6"/>
        <end position="30"/>
    </location>
</feature>
<accession>A0ABU6HRI1</accession>
<keyword evidence="1" id="KW-1133">Transmembrane helix</keyword>
<evidence type="ECO:0000256" key="1">
    <source>
        <dbReference type="SAM" id="Phobius"/>
    </source>
</evidence>
<protein>
    <submittedName>
        <fullName evidence="2">Recombinase</fullName>
    </submittedName>
</protein>
<evidence type="ECO:0000313" key="3">
    <source>
        <dbReference type="Proteomes" id="UP001348397"/>
    </source>
</evidence>
<proteinExistence type="predicted"/>
<gene>
    <name evidence="2" type="ORF">SOP96_06060</name>
</gene>
<keyword evidence="1" id="KW-0812">Transmembrane</keyword>
<keyword evidence="3" id="KW-1185">Reference proteome</keyword>
<feature type="non-terminal residue" evidence="2">
    <location>
        <position position="1"/>
    </location>
</feature>
<comment type="caution">
    <text evidence="2">The sequence shown here is derived from an EMBL/GenBank/DDBJ whole genome shotgun (WGS) entry which is preliminary data.</text>
</comment>
<dbReference type="EMBL" id="JAYLAA010000021">
    <property type="protein sequence ID" value="MEC3875276.1"/>
    <property type="molecule type" value="Genomic_DNA"/>
</dbReference>
<dbReference type="Proteomes" id="UP001348397">
    <property type="component" value="Unassembled WGS sequence"/>
</dbReference>
<reference evidence="2 3" key="1">
    <citation type="submission" date="2024-01" db="EMBL/GenBank/DDBJ databases">
        <title>Chryseobacterium sp. T9W2-O.</title>
        <authorList>
            <person name="Maltman C."/>
        </authorList>
    </citation>
    <scope>NUCLEOTIDE SEQUENCE [LARGE SCALE GENOMIC DNA]</scope>
    <source>
        <strain evidence="2 3">T9W2-O</strain>
    </source>
</reference>